<keyword evidence="1" id="KW-0732">Signal</keyword>
<comment type="caution">
    <text evidence="2">The sequence shown here is derived from an EMBL/GenBank/DDBJ whole genome shotgun (WGS) entry which is preliminary data.</text>
</comment>
<gene>
    <name evidence="2" type="ORF">A5N45_13070</name>
</gene>
<reference evidence="2 3" key="1">
    <citation type="submission" date="2017-07" db="EMBL/GenBank/DDBJ databases">
        <title>Invasive disease caused simultaneously by more than one serotype of Streptococcus pneumoniae, South Africa.</title>
        <authorList>
            <person name="Ndlangisa K."/>
            <person name="Du Plessis M."/>
            <person name="Von Gottberg A."/>
        </authorList>
    </citation>
    <scope>NUCLEOTIDE SEQUENCE [LARGE SCALE GENOMIC DNA]</scope>
    <source>
        <strain evidence="2 3">8227-15B</strain>
    </source>
</reference>
<evidence type="ECO:0000256" key="1">
    <source>
        <dbReference type="SAM" id="SignalP"/>
    </source>
</evidence>
<sequence>MLLGILTLLLSACQTASASGYNEPRGYDRATLKLVFSMDLGMCLNRFTYDSKLAPSRPQVVACDSREARIRN</sequence>
<dbReference type="Proteomes" id="UP000214939">
    <property type="component" value="Unassembled WGS sequence"/>
</dbReference>
<proteinExistence type="predicted"/>
<protein>
    <recommendedName>
        <fullName evidence="4">Lipoprotein</fullName>
    </recommendedName>
</protein>
<evidence type="ECO:0008006" key="4">
    <source>
        <dbReference type="Google" id="ProtNLM"/>
    </source>
</evidence>
<evidence type="ECO:0000313" key="2">
    <source>
        <dbReference type="EMBL" id="OYL19427.1"/>
    </source>
</evidence>
<feature type="chain" id="PRO_5041458821" description="Lipoprotein" evidence="1">
    <location>
        <begin position="19"/>
        <end position="72"/>
    </location>
</feature>
<organism evidence="2 3">
    <name type="scientific">Streptococcus pneumoniae</name>
    <dbReference type="NCBI Taxonomy" id="1313"/>
    <lineage>
        <taxon>Bacteria</taxon>
        <taxon>Bacillati</taxon>
        <taxon>Bacillota</taxon>
        <taxon>Bacilli</taxon>
        <taxon>Lactobacillales</taxon>
        <taxon>Streptococcaceae</taxon>
        <taxon>Streptococcus</taxon>
    </lineage>
</organism>
<accession>A0AA44S5D4</accession>
<name>A0AA44S5D4_STREE</name>
<feature type="non-terminal residue" evidence="2">
    <location>
        <position position="72"/>
    </location>
</feature>
<evidence type="ECO:0000313" key="3">
    <source>
        <dbReference type="Proteomes" id="UP000214939"/>
    </source>
</evidence>
<feature type="signal peptide" evidence="1">
    <location>
        <begin position="1"/>
        <end position="18"/>
    </location>
</feature>
<dbReference type="EMBL" id="NNBW01000522">
    <property type="protein sequence ID" value="OYL19427.1"/>
    <property type="molecule type" value="Genomic_DNA"/>
</dbReference>
<dbReference type="AlphaFoldDB" id="A0AA44S5D4"/>